<evidence type="ECO:0000259" key="3">
    <source>
        <dbReference type="PROSITE" id="PS50006"/>
    </source>
</evidence>
<reference evidence="5" key="1">
    <citation type="journal article" date="2010" name="Science">
        <title>Signatures of adaptation to obligate biotrophy in the Hyaloperonospora arabidopsidis genome.</title>
        <authorList>
            <person name="Baxter L."/>
            <person name="Tripathy S."/>
            <person name="Ishaque N."/>
            <person name="Boot N."/>
            <person name="Cabral A."/>
            <person name="Kemen E."/>
            <person name="Thines M."/>
            <person name="Ah-Fong A."/>
            <person name="Anderson R."/>
            <person name="Badejoko W."/>
            <person name="Bittner-Eddy P."/>
            <person name="Boore J.L."/>
            <person name="Chibucos M.C."/>
            <person name="Coates M."/>
            <person name="Dehal P."/>
            <person name="Delehaunty K."/>
            <person name="Dong S."/>
            <person name="Downton P."/>
            <person name="Dumas B."/>
            <person name="Fabro G."/>
            <person name="Fronick C."/>
            <person name="Fuerstenberg S.I."/>
            <person name="Fulton L."/>
            <person name="Gaulin E."/>
            <person name="Govers F."/>
            <person name="Hughes L."/>
            <person name="Humphray S."/>
            <person name="Jiang R.H."/>
            <person name="Judelson H."/>
            <person name="Kamoun S."/>
            <person name="Kyung K."/>
            <person name="Meijer H."/>
            <person name="Minx P."/>
            <person name="Morris P."/>
            <person name="Nelson J."/>
            <person name="Phuntumart V."/>
            <person name="Qutob D."/>
            <person name="Rehmany A."/>
            <person name="Rougon-Cardoso A."/>
            <person name="Ryden P."/>
            <person name="Torto-Alalibo T."/>
            <person name="Studholme D."/>
            <person name="Wang Y."/>
            <person name="Win J."/>
            <person name="Wood J."/>
            <person name="Clifton S.W."/>
            <person name="Rogers J."/>
            <person name="Van den Ackerveken G."/>
            <person name="Jones J.D."/>
            <person name="McDowell J.M."/>
            <person name="Beynon J."/>
            <person name="Tyler B.M."/>
        </authorList>
    </citation>
    <scope>NUCLEOTIDE SEQUENCE [LARGE SCALE GENOMIC DNA]</scope>
    <source>
        <strain evidence="5">Emoy2</strain>
    </source>
</reference>
<dbReference type="eggNOG" id="ENOG502RYX3">
    <property type="taxonomic scope" value="Eukaryota"/>
</dbReference>
<dbReference type="SUPFAM" id="SSF49879">
    <property type="entry name" value="SMAD/FHA domain"/>
    <property type="match status" value="1"/>
</dbReference>
<dbReference type="Gene3D" id="2.60.200.20">
    <property type="match status" value="1"/>
</dbReference>
<dbReference type="InterPro" id="IPR008984">
    <property type="entry name" value="SMAD_FHA_dom_sf"/>
</dbReference>
<proteinExistence type="predicted"/>
<dbReference type="Proteomes" id="UP000011713">
    <property type="component" value="Unassembled WGS sequence"/>
</dbReference>
<organism evidence="4 5">
    <name type="scientific">Hyaloperonospora arabidopsidis (strain Emoy2)</name>
    <name type="common">Downy mildew agent</name>
    <name type="synonym">Peronospora arabidopsidis</name>
    <dbReference type="NCBI Taxonomy" id="559515"/>
    <lineage>
        <taxon>Eukaryota</taxon>
        <taxon>Sar</taxon>
        <taxon>Stramenopiles</taxon>
        <taxon>Oomycota</taxon>
        <taxon>Peronosporomycetes</taxon>
        <taxon>Peronosporales</taxon>
        <taxon>Peronosporaceae</taxon>
        <taxon>Hyaloperonospora</taxon>
    </lineage>
</organism>
<dbReference type="Pfam" id="PF00498">
    <property type="entry name" value="FHA"/>
    <property type="match status" value="1"/>
</dbReference>
<dbReference type="VEuPathDB" id="FungiDB:HpaG804851"/>
<evidence type="ECO:0000256" key="2">
    <source>
        <dbReference type="SAM" id="MobiDB-lite"/>
    </source>
</evidence>
<evidence type="ECO:0000313" key="5">
    <source>
        <dbReference type="Proteomes" id="UP000011713"/>
    </source>
</evidence>
<protein>
    <recommendedName>
        <fullName evidence="3">FHA domain-containing protein</fullName>
    </recommendedName>
</protein>
<dbReference type="EMBL" id="JH598187">
    <property type="status" value="NOT_ANNOTATED_CDS"/>
    <property type="molecule type" value="Genomic_DNA"/>
</dbReference>
<feature type="region of interest" description="Disordered" evidence="2">
    <location>
        <begin position="323"/>
        <end position="348"/>
    </location>
</feature>
<dbReference type="InParanoid" id="M4BEY3"/>
<name>M4BEY3_HYAAE</name>
<reference evidence="4" key="2">
    <citation type="submission" date="2015-06" db="UniProtKB">
        <authorList>
            <consortium name="EnsemblProtists"/>
        </authorList>
    </citation>
    <scope>IDENTIFICATION</scope>
    <source>
        <strain evidence="4">Emoy2</strain>
    </source>
</reference>
<evidence type="ECO:0000313" key="4">
    <source>
        <dbReference type="EnsemblProtists" id="HpaP804851"/>
    </source>
</evidence>
<dbReference type="PROSITE" id="PS50006">
    <property type="entry name" value="FHA_DOMAIN"/>
    <property type="match status" value="1"/>
</dbReference>
<keyword evidence="1" id="KW-0175">Coiled coil</keyword>
<sequence>MASLLCFRLEATRGPHAGSTYRYCFLSHSTPGHSFQPLGIGRKKGCWLRLVKDLEVSTIHAEFRFLDAAVGETKVALCDSNSTNGTKLNGELLKPQQDYKLTHGDLIAVGRTGLRFVQTDHGRLCGVEEGPSAATSAATFMQTSGILVSSPIAPSTRAPVVIELDDEKVEETCALPTPAVTSALLKASEPVIKSSVEQPETEPALGELVVKELLTSVASEVHCDSGNHEEDDVDSSVENVAASGGEIRSVVVEAHTPEEATCTTCNGMIGRLSILEQQAHHNACLGGRVTAALPTKAFITKNAKPRSRKRVNTASGVARVVKPAKPKANKSSERTDAAAIKTKKTRKRKRADAGEDIILALAAVDTPKLDKEQQTDLQLAATKKKLAQLDDQMKKLAKRRINLVKTMERLEKTKDKFRKSQVLPPAKVVQLLDMKSALDVIFPSNRRAGTIDRRVNKVRANCTSIVSKKFTSSTSEQHVGNSNCDDDSRDEQAAVAAISMWSRASQQLFGLQYDSLLYHNSVLRTFTEHHDSADNGSLHTEVVDCVSSEDGKAAAIDSTREHEDKDSELVDMPPINILDPTRDDPKVPDAVKRVFPNWQRDLAFLRDQSADDIGVALETLKDAQAEADVATPSNSEASEQLDCFVEKNDNDKHGTDGSACVIAQDTDKQVAYDYMAQVMMQLIAEKQPSQCAVSPARSDQEQTIGTKSVECMEENQEEMEQPVVVSIGVNDEKVDDSSCLN</sequence>
<feature type="coiled-coil region" evidence="1">
    <location>
        <begin position="379"/>
        <end position="413"/>
    </location>
</feature>
<dbReference type="OMA" id="HCHADYI"/>
<accession>M4BEY3</accession>
<dbReference type="EnsemblProtists" id="HpaT804851">
    <property type="protein sequence ID" value="HpaP804851"/>
    <property type="gene ID" value="HpaG804851"/>
</dbReference>
<dbReference type="HOGENOM" id="CLU_027043_0_0_1"/>
<evidence type="ECO:0000256" key="1">
    <source>
        <dbReference type="SAM" id="Coils"/>
    </source>
</evidence>
<dbReference type="CDD" id="cd00060">
    <property type="entry name" value="FHA"/>
    <property type="match status" value="1"/>
</dbReference>
<dbReference type="AlphaFoldDB" id="M4BEY3"/>
<dbReference type="InterPro" id="IPR000253">
    <property type="entry name" value="FHA_dom"/>
</dbReference>
<keyword evidence="5" id="KW-1185">Reference proteome</keyword>
<dbReference type="STRING" id="559515.M4BEY3"/>
<feature type="domain" description="FHA" evidence="3">
    <location>
        <begin position="38"/>
        <end position="93"/>
    </location>
</feature>